<keyword evidence="3" id="KW-1185">Reference proteome</keyword>
<feature type="compositionally biased region" description="Basic residues" evidence="1">
    <location>
        <begin position="35"/>
        <end position="45"/>
    </location>
</feature>
<evidence type="ECO:0000256" key="1">
    <source>
        <dbReference type="SAM" id="MobiDB-lite"/>
    </source>
</evidence>
<dbReference type="EMBL" id="JAUJYN010000012">
    <property type="protein sequence ID" value="KAK1259850.1"/>
    <property type="molecule type" value="Genomic_DNA"/>
</dbReference>
<protein>
    <submittedName>
        <fullName evidence="2">Uncharacterized protein</fullName>
    </submittedName>
</protein>
<comment type="caution">
    <text evidence="2">The sequence shown here is derived from an EMBL/GenBank/DDBJ whole genome shotgun (WGS) entry which is preliminary data.</text>
</comment>
<dbReference type="AlphaFoldDB" id="A0AAV9A738"/>
<reference evidence="2" key="1">
    <citation type="journal article" date="2023" name="Nat. Commun.">
        <title>Diploid and tetraploid genomes of Acorus and the evolution of monocots.</title>
        <authorList>
            <person name="Ma L."/>
            <person name="Liu K.W."/>
            <person name="Li Z."/>
            <person name="Hsiao Y.Y."/>
            <person name="Qi Y."/>
            <person name="Fu T."/>
            <person name="Tang G.D."/>
            <person name="Zhang D."/>
            <person name="Sun W.H."/>
            <person name="Liu D.K."/>
            <person name="Li Y."/>
            <person name="Chen G.Z."/>
            <person name="Liu X.D."/>
            <person name="Liao X.Y."/>
            <person name="Jiang Y.T."/>
            <person name="Yu X."/>
            <person name="Hao Y."/>
            <person name="Huang J."/>
            <person name="Zhao X.W."/>
            <person name="Ke S."/>
            <person name="Chen Y.Y."/>
            <person name="Wu W.L."/>
            <person name="Hsu J.L."/>
            <person name="Lin Y.F."/>
            <person name="Huang M.D."/>
            <person name="Li C.Y."/>
            <person name="Huang L."/>
            <person name="Wang Z.W."/>
            <person name="Zhao X."/>
            <person name="Zhong W.Y."/>
            <person name="Peng D.H."/>
            <person name="Ahmad S."/>
            <person name="Lan S."/>
            <person name="Zhang J.S."/>
            <person name="Tsai W.C."/>
            <person name="Van de Peer Y."/>
            <person name="Liu Z.J."/>
        </authorList>
    </citation>
    <scope>NUCLEOTIDE SEQUENCE</scope>
    <source>
        <strain evidence="2">SCP</strain>
    </source>
</reference>
<name>A0AAV9A738_ACOGR</name>
<accession>A0AAV9A738</accession>
<evidence type="ECO:0000313" key="3">
    <source>
        <dbReference type="Proteomes" id="UP001179952"/>
    </source>
</evidence>
<evidence type="ECO:0000313" key="2">
    <source>
        <dbReference type="EMBL" id="KAK1259850.1"/>
    </source>
</evidence>
<gene>
    <name evidence="2" type="ORF">QJS04_geneDACA017946</name>
</gene>
<sequence length="135" mass="14993">MRKFFSTTTKIVHCVDLSVGWSFACQPQPCFQQRLRGKSPATKRKPSGEAEKMDPIDPNPDCYFLPLQLGEPDRGCTLNTNPDCDHASQKNLPTLSSLVIRSAQRNASSDPRSILGANQQPNDVEAHNRIDKAEL</sequence>
<dbReference type="Proteomes" id="UP001179952">
    <property type="component" value="Unassembled WGS sequence"/>
</dbReference>
<reference evidence="2" key="2">
    <citation type="submission" date="2023-06" db="EMBL/GenBank/DDBJ databases">
        <authorList>
            <person name="Ma L."/>
            <person name="Liu K.-W."/>
            <person name="Li Z."/>
            <person name="Hsiao Y.-Y."/>
            <person name="Qi Y."/>
            <person name="Fu T."/>
            <person name="Tang G."/>
            <person name="Zhang D."/>
            <person name="Sun W.-H."/>
            <person name="Liu D.-K."/>
            <person name="Li Y."/>
            <person name="Chen G.-Z."/>
            <person name="Liu X.-D."/>
            <person name="Liao X.-Y."/>
            <person name="Jiang Y.-T."/>
            <person name="Yu X."/>
            <person name="Hao Y."/>
            <person name="Huang J."/>
            <person name="Zhao X.-W."/>
            <person name="Ke S."/>
            <person name="Chen Y.-Y."/>
            <person name="Wu W.-L."/>
            <person name="Hsu J.-L."/>
            <person name="Lin Y.-F."/>
            <person name="Huang M.-D."/>
            <person name="Li C.-Y."/>
            <person name="Huang L."/>
            <person name="Wang Z.-W."/>
            <person name="Zhao X."/>
            <person name="Zhong W.-Y."/>
            <person name="Peng D.-H."/>
            <person name="Ahmad S."/>
            <person name="Lan S."/>
            <person name="Zhang J.-S."/>
            <person name="Tsai W.-C."/>
            <person name="Van De Peer Y."/>
            <person name="Liu Z.-J."/>
        </authorList>
    </citation>
    <scope>NUCLEOTIDE SEQUENCE</scope>
    <source>
        <strain evidence="2">SCP</strain>
        <tissue evidence="2">Leaves</tissue>
    </source>
</reference>
<feature type="region of interest" description="Disordered" evidence="1">
    <location>
        <begin position="102"/>
        <end position="135"/>
    </location>
</feature>
<feature type="region of interest" description="Disordered" evidence="1">
    <location>
        <begin position="34"/>
        <end position="59"/>
    </location>
</feature>
<proteinExistence type="predicted"/>
<feature type="compositionally biased region" description="Basic and acidic residues" evidence="1">
    <location>
        <begin position="46"/>
        <end position="55"/>
    </location>
</feature>
<feature type="compositionally biased region" description="Basic and acidic residues" evidence="1">
    <location>
        <begin position="124"/>
        <end position="135"/>
    </location>
</feature>
<feature type="compositionally biased region" description="Polar residues" evidence="1">
    <location>
        <begin position="102"/>
        <end position="122"/>
    </location>
</feature>
<organism evidence="2 3">
    <name type="scientific">Acorus gramineus</name>
    <name type="common">Dwarf sweet flag</name>
    <dbReference type="NCBI Taxonomy" id="55184"/>
    <lineage>
        <taxon>Eukaryota</taxon>
        <taxon>Viridiplantae</taxon>
        <taxon>Streptophyta</taxon>
        <taxon>Embryophyta</taxon>
        <taxon>Tracheophyta</taxon>
        <taxon>Spermatophyta</taxon>
        <taxon>Magnoliopsida</taxon>
        <taxon>Liliopsida</taxon>
        <taxon>Acoraceae</taxon>
        <taxon>Acorus</taxon>
    </lineage>
</organism>